<name>A0A9P5V8M2_9FUNG</name>
<keyword evidence="8" id="KW-1185">Reference proteome</keyword>
<feature type="compositionally biased region" description="Polar residues" evidence="6">
    <location>
        <begin position="613"/>
        <end position="628"/>
    </location>
</feature>
<protein>
    <submittedName>
        <fullName evidence="7">Transcriptional regulator</fullName>
    </submittedName>
</protein>
<dbReference type="AlphaFoldDB" id="A0A9P5V8M2"/>
<gene>
    <name evidence="7" type="primary">NGG1</name>
    <name evidence="7" type="ORF">BG015_010392</name>
</gene>
<feature type="compositionally biased region" description="Low complexity" evidence="6">
    <location>
        <begin position="112"/>
        <end position="167"/>
    </location>
</feature>
<evidence type="ECO:0000256" key="3">
    <source>
        <dbReference type="ARBA" id="ARBA00023015"/>
    </source>
</evidence>
<keyword evidence="5" id="KW-0539">Nucleus</keyword>
<feature type="region of interest" description="Disordered" evidence="6">
    <location>
        <begin position="1"/>
        <end position="36"/>
    </location>
</feature>
<feature type="region of interest" description="Disordered" evidence="6">
    <location>
        <begin position="79"/>
        <end position="168"/>
    </location>
</feature>
<dbReference type="InterPro" id="IPR019340">
    <property type="entry name" value="Histone_AcTrfase_su3"/>
</dbReference>
<accession>A0A9P5V8M2</accession>
<dbReference type="PANTHER" id="PTHR13556">
    <property type="entry name" value="TRANSCRIPTIONAL ADAPTER 3-RELATED"/>
    <property type="match status" value="1"/>
</dbReference>
<evidence type="ECO:0000256" key="5">
    <source>
        <dbReference type="ARBA" id="ARBA00023242"/>
    </source>
</evidence>
<feature type="region of interest" description="Disordered" evidence="6">
    <location>
        <begin position="180"/>
        <end position="310"/>
    </location>
</feature>
<reference evidence="7" key="1">
    <citation type="journal article" date="2020" name="Fungal Divers.">
        <title>Resolving the Mortierellaceae phylogeny through synthesis of multi-gene phylogenetics and phylogenomics.</title>
        <authorList>
            <person name="Vandepol N."/>
            <person name="Liber J."/>
            <person name="Desiro A."/>
            <person name="Na H."/>
            <person name="Kennedy M."/>
            <person name="Barry K."/>
            <person name="Grigoriev I.V."/>
            <person name="Miller A.N."/>
            <person name="O'Donnell K."/>
            <person name="Stajich J.E."/>
            <person name="Bonito G."/>
        </authorList>
    </citation>
    <scope>NUCLEOTIDE SEQUENCE</scope>
    <source>
        <strain evidence="7">NRRL 6426</strain>
    </source>
</reference>
<dbReference type="Proteomes" id="UP000748756">
    <property type="component" value="Unassembled WGS sequence"/>
</dbReference>
<dbReference type="OrthoDB" id="1232at2759"/>
<dbReference type="EMBL" id="JAAAUQ010000738">
    <property type="protein sequence ID" value="KAF9147893.1"/>
    <property type="molecule type" value="Genomic_DNA"/>
</dbReference>
<proteinExistence type="inferred from homology"/>
<dbReference type="GO" id="GO:0003713">
    <property type="term" value="F:transcription coactivator activity"/>
    <property type="evidence" value="ECO:0007669"/>
    <property type="project" value="TreeGrafter"/>
</dbReference>
<evidence type="ECO:0000256" key="4">
    <source>
        <dbReference type="ARBA" id="ARBA00023163"/>
    </source>
</evidence>
<comment type="caution">
    <text evidence="7">The sequence shown here is derived from an EMBL/GenBank/DDBJ whole genome shotgun (WGS) entry which is preliminary data.</text>
</comment>
<feature type="compositionally biased region" description="Polar residues" evidence="6">
    <location>
        <begin position="79"/>
        <end position="106"/>
    </location>
</feature>
<dbReference type="Pfam" id="PF10198">
    <property type="entry name" value="Ada3"/>
    <property type="match status" value="1"/>
</dbReference>
<keyword evidence="3" id="KW-0805">Transcription regulation</keyword>
<dbReference type="PANTHER" id="PTHR13556:SF2">
    <property type="entry name" value="TRANSCRIPTIONAL ADAPTER 3"/>
    <property type="match status" value="1"/>
</dbReference>
<evidence type="ECO:0000256" key="1">
    <source>
        <dbReference type="ARBA" id="ARBA00004123"/>
    </source>
</evidence>
<organism evidence="7 8">
    <name type="scientific">Linnemannia schmuckeri</name>
    <dbReference type="NCBI Taxonomy" id="64567"/>
    <lineage>
        <taxon>Eukaryota</taxon>
        <taxon>Fungi</taxon>
        <taxon>Fungi incertae sedis</taxon>
        <taxon>Mucoromycota</taxon>
        <taxon>Mortierellomycotina</taxon>
        <taxon>Mortierellomycetes</taxon>
        <taxon>Mortierellales</taxon>
        <taxon>Mortierellaceae</taxon>
        <taxon>Linnemannia</taxon>
    </lineage>
</organism>
<dbReference type="GO" id="GO:0000124">
    <property type="term" value="C:SAGA complex"/>
    <property type="evidence" value="ECO:0007669"/>
    <property type="project" value="TreeGrafter"/>
</dbReference>
<feature type="compositionally biased region" description="Basic residues" evidence="6">
    <location>
        <begin position="281"/>
        <end position="290"/>
    </location>
</feature>
<sequence length="628" mass="69063">MDSASPAFDPDALTYRSFLPRSQHPSSSSSPSISTVPTFPELTLLQQELQHLSDKANHRYDRYSNELLKLEGGPALLAQAQSKESSVTSTPNALTPTSAAFNTSTQGGAGGNAASATASASAISAAVRTNSASPVTASPSSFSSSAARAGGAASTTGTTPAGGSSPSIVKLGVVTLKLKRSDATEDEPHTISTPNTIKIRTGTPSSAQDGSTKKKKKREVDEDSEYSEDDRAVPLPKVKRSDDFATVKAGRSASPQPVKPTNNRNNTPKANQNRTGDKAHSGSHQKKKKNDHPTEKTQKPPPKAQEVQEDFSKVKVANQIPIQTFWTSMDPYFRPFTESDRNVLEEQPETDQVTPLMIPPLGRHYQDVWAEEDRSLLPFDGYESRRNSVDSIKEPGPSRNTVYNQPFELTDENIDQDEVSCGPLTERIICSLISEEVADAKDFAQDEDTPGTLPSPAATQSNARNYAELEERIKRELRYIGLLGNEEINWDAREDDEISITLRSLQKELRDVMKVNRSRKQKLLGLVNNHLAYQEYNAILDDLDKQVEQGYLKRFRMTKSKKKKTSTPKALSENALSAMDRRKRFVQGVGPIFPPENYTIPTKSIYQDEVQPKPSSTPLTYRQLNGLP</sequence>
<evidence type="ECO:0000256" key="2">
    <source>
        <dbReference type="ARBA" id="ARBA00005330"/>
    </source>
</evidence>
<evidence type="ECO:0000313" key="7">
    <source>
        <dbReference type="EMBL" id="KAF9147893.1"/>
    </source>
</evidence>
<feature type="compositionally biased region" description="Polar residues" evidence="6">
    <location>
        <begin position="253"/>
        <end position="274"/>
    </location>
</feature>
<comment type="similarity">
    <text evidence="2">Belongs to the NGG1 family.</text>
</comment>
<dbReference type="GO" id="GO:0006357">
    <property type="term" value="P:regulation of transcription by RNA polymerase II"/>
    <property type="evidence" value="ECO:0007669"/>
    <property type="project" value="TreeGrafter"/>
</dbReference>
<feature type="compositionally biased region" description="Low complexity" evidence="6">
    <location>
        <begin position="17"/>
        <end position="36"/>
    </location>
</feature>
<evidence type="ECO:0000313" key="8">
    <source>
        <dbReference type="Proteomes" id="UP000748756"/>
    </source>
</evidence>
<feature type="compositionally biased region" description="Basic and acidic residues" evidence="6">
    <location>
        <begin position="180"/>
        <end position="189"/>
    </location>
</feature>
<comment type="subcellular location">
    <subcellularLocation>
        <location evidence="1">Nucleus</location>
    </subcellularLocation>
</comment>
<feature type="compositionally biased region" description="Polar residues" evidence="6">
    <location>
        <begin position="190"/>
        <end position="210"/>
    </location>
</feature>
<dbReference type="GO" id="GO:0005634">
    <property type="term" value="C:nucleus"/>
    <property type="evidence" value="ECO:0007669"/>
    <property type="project" value="UniProtKB-SubCell"/>
</dbReference>
<evidence type="ECO:0000256" key="6">
    <source>
        <dbReference type="SAM" id="MobiDB-lite"/>
    </source>
</evidence>
<feature type="region of interest" description="Disordered" evidence="6">
    <location>
        <begin position="604"/>
        <end position="628"/>
    </location>
</feature>
<keyword evidence="4" id="KW-0804">Transcription</keyword>